<dbReference type="GO" id="GO:0014069">
    <property type="term" value="C:postsynaptic density"/>
    <property type="evidence" value="ECO:0007669"/>
    <property type="project" value="TreeGrafter"/>
</dbReference>
<keyword evidence="3" id="KW-0344">Guanine-nucleotide releasing factor</keyword>
<evidence type="ECO:0000256" key="1">
    <source>
        <dbReference type="ARBA" id="ARBA00004496"/>
    </source>
</evidence>
<organism evidence="6 7">
    <name type="scientific">Kryptolebias marmoratus</name>
    <name type="common">Mangrove killifish</name>
    <name type="synonym">Rivulus marmoratus</name>
    <dbReference type="NCBI Taxonomy" id="37003"/>
    <lineage>
        <taxon>Eukaryota</taxon>
        <taxon>Metazoa</taxon>
        <taxon>Chordata</taxon>
        <taxon>Craniata</taxon>
        <taxon>Vertebrata</taxon>
        <taxon>Euteleostomi</taxon>
        <taxon>Actinopterygii</taxon>
        <taxon>Neopterygii</taxon>
        <taxon>Teleostei</taxon>
        <taxon>Neoteleostei</taxon>
        <taxon>Acanthomorphata</taxon>
        <taxon>Ovalentaria</taxon>
        <taxon>Atherinomorphae</taxon>
        <taxon>Cyprinodontiformes</taxon>
        <taxon>Rivulidae</taxon>
        <taxon>Kryptolebias</taxon>
    </lineage>
</organism>
<evidence type="ECO:0000256" key="2">
    <source>
        <dbReference type="ARBA" id="ARBA00022490"/>
    </source>
</evidence>
<reference evidence="6" key="1">
    <citation type="submission" date="2025-08" db="UniProtKB">
        <authorList>
            <consortium name="Ensembl"/>
        </authorList>
    </citation>
    <scope>IDENTIFICATION</scope>
</reference>
<dbReference type="SMART" id="SM00325">
    <property type="entry name" value="RhoGEF"/>
    <property type="match status" value="1"/>
</dbReference>
<dbReference type="GO" id="GO:0005085">
    <property type="term" value="F:guanyl-nucleotide exchange factor activity"/>
    <property type="evidence" value="ECO:0007669"/>
    <property type="project" value="UniProtKB-KW"/>
</dbReference>
<dbReference type="Ensembl" id="ENSKMAT00000005956.1">
    <property type="protein sequence ID" value="ENSKMAP00000005854.1"/>
    <property type="gene ID" value="ENSKMAG00000004377.1"/>
</dbReference>
<evidence type="ECO:0000259" key="5">
    <source>
        <dbReference type="PROSITE" id="PS50010"/>
    </source>
</evidence>
<dbReference type="OMA" id="FRTHVHT"/>
<dbReference type="Proteomes" id="UP000264800">
    <property type="component" value="Unplaced"/>
</dbReference>
<proteinExistence type="predicted"/>
<evidence type="ECO:0000313" key="6">
    <source>
        <dbReference type="Ensembl" id="ENSKMAP00000005854.1"/>
    </source>
</evidence>
<dbReference type="GO" id="GO:0035556">
    <property type="term" value="P:intracellular signal transduction"/>
    <property type="evidence" value="ECO:0007669"/>
    <property type="project" value="TreeGrafter"/>
</dbReference>
<dbReference type="PROSITE" id="PS50010">
    <property type="entry name" value="DH_2"/>
    <property type="match status" value="1"/>
</dbReference>
<evidence type="ECO:0000256" key="4">
    <source>
        <dbReference type="SAM" id="MobiDB-lite"/>
    </source>
</evidence>
<dbReference type="CDD" id="cd00160">
    <property type="entry name" value="RhoGEF"/>
    <property type="match status" value="1"/>
</dbReference>
<feature type="compositionally biased region" description="Polar residues" evidence="4">
    <location>
        <begin position="19"/>
        <end position="42"/>
    </location>
</feature>
<feature type="domain" description="DH" evidence="5">
    <location>
        <begin position="55"/>
        <end position="227"/>
    </location>
</feature>
<dbReference type="GO" id="GO:0005737">
    <property type="term" value="C:cytoplasm"/>
    <property type="evidence" value="ECO:0007669"/>
    <property type="project" value="UniProtKB-SubCell"/>
</dbReference>
<evidence type="ECO:0000313" key="7">
    <source>
        <dbReference type="Proteomes" id="UP000264800"/>
    </source>
</evidence>
<dbReference type="InterPro" id="IPR035899">
    <property type="entry name" value="DBL_dom_sf"/>
</dbReference>
<name>A0A3Q3A4Q8_KRYMA</name>
<dbReference type="GeneTree" id="ENSGT00940000155248"/>
<sequence>NRLCSSVSAEPGLYGSEGSGLQNQTNNQSKTAEIPPHTQNQPSSLTCSCLIRRHLPRFVVNEMVQSEKDYVKDLGVIAEGFMSRLEVRGIPEDMRGKDKIVFGNIQQIYDWHRDFFLVELERCVQNHDLLADLFIRHERRLHMYIVYCQNKPRSEFIVIEYETFFELRLFCPMSISDYLIKPIQRITKYQLLLKDFLKYTSKAGLDTEEIEKAVELMSLVPKRCNDMMNLGRLQGYEVDLDVHAPAFLHVCWKCSEN</sequence>
<feature type="region of interest" description="Disordered" evidence="4">
    <location>
        <begin position="1"/>
        <end position="42"/>
    </location>
</feature>
<dbReference type="PANTHER" id="PTHR22826:SF49">
    <property type="entry name" value="KALIRIN"/>
    <property type="match status" value="1"/>
</dbReference>
<dbReference type="AlphaFoldDB" id="A0A3Q3A4Q8"/>
<keyword evidence="7" id="KW-1185">Reference proteome</keyword>
<dbReference type="GO" id="GO:0019898">
    <property type="term" value="C:extrinsic component of membrane"/>
    <property type="evidence" value="ECO:0007669"/>
    <property type="project" value="TreeGrafter"/>
</dbReference>
<protein>
    <recommendedName>
        <fullName evidence="5">DH domain-containing protein</fullName>
    </recommendedName>
</protein>
<dbReference type="STRING" id="37003.ENSKMAP00000005854"/>
<dbReference type="Pfam" id="PF00621">
    <property type="entry name" value="RhoGEF"/>
    <property type="match status" value="1"/>
</dbReference>
<dbReference type="FunFam" id="1.20.900.10:FF:000008">
    <property type="entry name" value="rho guanine nucleotide exchange factor 25"/>
    <property type="match status" value="1"/>
</dbReference>
<evidence type="ECO:0000256" key="3">
    <source>
        <dbReference type="ARBA" id="ARBA00022658"/>
    </source>
</evidence>
<dbReference type="InterPro" id="IPR051336">
    <property type="entry name" value="RhoGEF_Guanine_NuclExch_SF"/>
</dbReference>
<dbReference type="InterPro" id="IPR000219">
    <property type="entry name" value="DH_dom"/>
</dbReference>
<keyword evidence="2" id="KW-0963">Cytoplasm</keyword>
<dbReference type="PANTHER" id="PTHR22826">
    <property type="entry name" value="RHO GUANINE EXCHANGE FACTOR-RELATED"/>
    <property type="match status" value="1"/>
</dbReference>
<dbReference type="GO" id="GO:0007411">
    <property type="term" value="P:axon guidance"/>
    <property type="evidence" value="ECO:0007669"/>
    <property type="project" value="TreeGrafter"/>
</dbReference>
<comment type="subcellular location">
    <subcellularLocation>
        <location evidence="1">Cytoplasm</location>
    </subcellularLocation>
</comment>
<reference evidence="6" key="2">
    <citation type="submission" date="2025-09" db="UniProtKB">
        <authorList>
            <consortium name="Ensembl"/>
        </authorList>
    </citation>
    <scope>IDENTIFICATION</scope>
</reference>
<accession>A0A3Q3A4Q8</accession>
<dbReference type="SUPFAM" id="SSF48065">
    <property type="entry name" value="DBL homology domain (DH-domain)"/>
    <property type="match status" value="1"/>
</dbReference>
<dbReference type="Gene3D" id="1.20.900.10">
    <property type="entry name" value="Dbl homology (DH) domain"/>
    <property type="match status" value="1"/>
</dbReference>